<dbReference type="InterPro" id="IPR052728">
    <property type="entry name" value="O2_lipid_transport_reg"/>
</dbReference>
<keyword evidence="1" id="KW-0472">Membrane</keyword>
<evidence type="ECO:0000313" key="3">
    <source>
        <dbReference type="EMBL" id="KPJ04116.1"/>
    </source>
</evidence>
<name>A0A194QKZ1_PAPXU</name>
<feature type="transmembrane region" description="Helical" evidence="1">
    <location>
        <begin position="611"/>
        <end position="630"/>
    </location>
</feature>
<dbReference type="InterPro" id="IPR007577">
    <property type="entry name" value="GlycoTrfase_DXD_sugar-bd_CS"/>
</dbReference>
<feature type="transmembrane region" description="Helical" evidence="1">
    <location>
        <begin position="401"/>
        <end position="423"/>
    </location>
</feature>
<keyword evidence="1" id="KW-0812">Transmembrane</keyword>
<feature type="transmembrane region" description="Helical" evidence="1">
    <location>
        <begin position="800"/>
        <end position="818"/>
    </location>
</feature>
<dbReference type="GO" id="GO:0016747">
    <property type="term" value="F:acyltransferase activity, transferring groups other than amino-acyl groups"/>
    <property type="evidence" value="ECO:0007669"/>
    <property type="project" value="InterPro"/>
</dbReference>
<protein>
    <submittedName>
        <fullName evidence="3">Nose resistant to fluoxetine protein 6</fullName>
    </submittedName>
</protein>
<feature type="transmembrane region" description="Helical" evidence="1">
    <location>
        <begin position="504"/>
        <end position="525"/>
    </location>
</feature>
<feature type="transmembrane region" description="Helical" evidence="1">
    <location>
        <begin position="7"/>
        <end position="31"/>
    </location>
</feature>
<feature type="transmembrane region" description="Helical" evidence="1">
    <location>
        <begin position="546"/>
        <end position="569"/>
    </location>
</feature>
<proteinExistence type="predicted"/>
<feature type="transmembrane region" description="Helical" evidence="1">
    <location>
        <begin position="752"/>
        <end position="779"/>
    </location>
</feature>
<reference evidence="3 4" key="1">
    <citation type="journal article" date="2015" name="Nat. Commun.">
        <title>Outbred genome sequencing and CRISPR/Cas9 gene editing in butterflies.</title>
        <authorList>
            <person name="Li X."/>
            <person name="Fan D."/>
            <person name="Zhang W."/>
            <person name="Liu G."/>
            <person name="Zhang L."/>
            <person name="Zhao L."/>
            <person name="Fang X."/>
            <person name="Chen L."/>
            <person name="Dong Y."/>
            <person name="Chen Y."/>
            <person name="Ding Y."/>
            <person name="Zhao R."/>
            <person name="Feng M."/>
            <person name="Zhu Y."/>
            <person name="Feng Y."/>
            <person name="Jiang X."/>
            <person name="Zhu D."/>
            <person name="Xiang H."/>
            <person name="Feng X."/>
            <person name="Li S."/>
            <person name="Wang J."/>
            <person name="Zhang G."/>
            <person name="Kronforst M.R."/>
            <person name="Wang W."/>
        </authorList>
    </citation>
    <scope>NUCLEOTIDE SEQUENCE [LARGE SCALE GENOMIC DNA]</scope>
    <source>
        <strain evidence="3">Ya'a_city_454_Px</strain>
        <tissue evidence="3">Whole body</tissue>
    </source>
</reference>
<dbReference type="EMBL" id="KQ459053">
    <property type="protein sequence ID" value="KPJ04116.1"/>
    <property type="molecule type" value="Genomic_DNA"/>
</dbReference>
<accession>A0A194QKZ1</accession>
<keyword evidence="1" id="KW-1133">Transmembrane helix</keyword>
<dbReference type="PROSITE" id="PS51257">
    <property type="entry name" value="PROKAR_LIPOPROTEIN"/>
    <property type="match status" value="1"/>
</dbReference>
<evidence type="ECO:0000259" key="2">
    <source>
        <dbReference type="Pfam" id="PF01757"/>
    </source>
</evidence>
<dbReference type="Pfam" id="PF01757">
    <property type="entry name" value="Acyl_transf_3"/>
    <property type="match status" value="1"/>
</dbReference>
<keyword evidence="4" id="KW-1185">Reference proteome</keyword>
<dbReference type="Proteomes" id="UP000053268">
    <property type="component" value="Unassembled WGS sequence"/>
</dbReference>
<evidence type="ECO:0000313" key="4">
    <source>
        <dbReference type="Proteomes" id="UP000053268"/>
    </source>
</evidence>
<dbReference type="PANTHER" id="PTHR11161">
    <property type="entry name" value="O-ACYLTRANSFERASE"/>
    <property type="match status" value="1"/>
</dbReference>
<dbReference type="AlphaFoldDB" id="A0A194QKZ1"/>
<feature type="domain" description="Acyltransferase 3" evidence="2">
    <location>
        <begin position="461"/>
        <end position="845"/>
    </location>
</feature>
<feature type="transmembrane region" description="Helical" evidence="1">
    <location>
        <begin position="465"/>
        <end position="484"/>
    </location>
</feature>
<sequence length="864" mass="99503">MRYRSIRYIYIAGILLFIGNLLSSCVVFLHVHNTTHFFLVNPLSRLSAAKDTECHRKRNENNVNISRASFFSPQSIFFHSTSCNKIVQDYEACAIEAAARLHPDTEINLLYTSAISRSTWSDHLDQLVKFDNFRLVGIHVQSYADGTKFEEFWKKGLIHSRLGNHKEIAEYIKFLTLHKFGGTVLQLDVIVNKPLDDLGVNWLVKNGDGLLATDAISIRRSSIGRNITANILRLLSDQILKGSINGSLALTQAVSDLCPGRDLSVKQVEPCYDTEYIKMPPVFHLDPYELCIQETGGIYCMVDFDLVSENDSQLLNMIHEYSERKETHFNHSRLHYGICLKKSCDDLKTKTIDLNDFNLVIEKCLNTTFWKEYKLKIRINEDVICNSKDPIYHIETKDICVAAICLCLLIINLAGSVYDLLIVKNNDAGMKWLLCFSIKRNWFKLTDVSRDKIENRIKSFKSFNGMKVITIFLVITIHSLLPFGSSIDNTHYYETIFSKIQYHLLIDGSVMIQTFFIISGCLLSFNLQIFTEKNNVTWKMIPKRIILRWLRLTPPYAVVLAITTTWLRFAGTGPLWQKMIGQEIKDCQRDGWQNMLYINNYFDNTRCMAHTWYLAADMQLFILGMLIMVLTRTDLQRKVVLSVIFVVSMFIAPLHTYFQDLYAHLIITPEVAREYFVKDPTFNNSYKRGHTNVTCYILGLTLGLLIYKLQQKQLNIKRYKKYKYLVWATVPMMVIIILCSSLFYLVGVTPHVIIRAIYAGTYRTVIGLLLFILILGMVFKVENVYRVILEWRGWTSTVRVSYCAYVLHVMLIQILTYSRTTLNHVTIPHVIMSCVGSIAVSFLAAVPLWLLVESPITQLLKIIS</sequence>
<evidence type="ECO:0000256" key="1">
    <source>
        <dbReference type="SAM" id="Phobius"/>
    </source>
</evidence>
<feature type="transmembrane region" description="Helical" evidence="1">
    <location>
        <begin position="830"/>
        <end position="852"/>
    </location>
</feature>
<dbReference type="InterPro" id="IPR002656">
    <property type="entry name" value="Acyl_transf_3_dom"/>
</dbReference>
<feature type="transmembrane region" description="Helical" evidence="1">
    <location>
        <begin position="689"/>
        <end position="710"/>
    </location>
</feature>
<gene>
    <name evidence="3" type="ORF">RR46_07875</name>
</gene>
<organism evidence="3 4">
    <name type="scientific">Papilio xuthus</name>
    <name type="common">Asian swallowtail butterfly</name>
    <dbReference type="NCBI Taxonomy" id="66420"/>
    <lineage>
        <taxon>Eukaryota</taxon>
        <taxon>Metazoa</taxon>
        <taxon>Ecdysozoa</taxon>
        <taxon>Arthropoda</taxon>
        <taxon>Hexapoda</taxon>
        <taxon>Insecta</taxon>
        <taxon>Pterygota</taxon>
        <taxon>Neoptera</taxon>
        <taxon>Endopterygota</taxon>
        <taxon>Lepidoptera</taxon>
        <taxon>Glossata</taxon>
        <taxon>Ditrysia</taxon>
        <taxon>Papilionoidea</taxon>
        <taxon>Papilionidae</taxon>
        <taxon>Papilioninae</taxon>
        <taxon>Papilio</taxon>
    </lineage>
</organism>
<feature type="transmembrane region" description="Helical" evidence="1">
    <location>
        <begin position="639"/>
        <end position="658"/>
    </location>
</feature>
<dbReference type="PANTHER" id="PTHR11161:SF22">
    <property type="entry name" value="ACYLTRANSFERASE 3 DOMAIN-CONTAINING PROTEIN-RELATED"/>
    <property type="match status" value="1"/>
</dbReference>
<dbReference type="Gene3D" id="3.90.550.20">
    <property type="match status" value="1"/>
</dbReference>
<dbReference type="Pfam" id="PF04488">
    <property type="entry name" value="Gly_transf_sug"/>
    <property type="match status" value="1"/>
</dbReference>
<feature type="transmembrane region" description="Helical" evidence="1">
    <location>
        <begin position="722"/>
        <end position="746"/>
    </location>
</feature>